<dbReference type="RefSeq" id="WP_343970289.1">
    <property type="nucleotide sequence ID" value="NZ_BAAAJG010000002.1"/>
</dbReference>
<gene>
    <name evidence="8" type="ORF">ACFSCY_14605</name>
</gene>
<evidence type="ECO:0000256" key="5">
    <source>
        <dbReference type="ARBA" id="ARBA00023136"/>
    </source>
</evidence>
<name>A0ABW4FK63_9PSEU</name>
<feature type="transmembrane region" description="Helical" evidence="7">
    <location>
        <begin position="94"/>
        <end position="112"/>
    </location>
</feature>
<dbReference type="PANTHER" id="PTHR23504:SF15">
    <property type="entry name" value="MAJOR FACILITATOR SUPERFAMILY (MFS) PROFILE DOMAIN-CONTAINING PROTEIN"/>
    <property type="match status" value="1"/>
</dbReference>
<keyword evidence="5 7" id="KW-0472">Membrane</keyword>
<sequence>MGVATEQAEPGAHRGIAAYRAVLGLPGVGALTAVGFLARIPSAAAAITLTLHVVLTLDHGYAAAGLVGAAATVGMAIGAPLLGRLVDRRGLRPMLVITMFAETVFWGVAPWLSYPALLAGALFGGLLGLPVYSVIRQSLAAMVPPVRRRAAFALDSMSVETTYIIGPALGALLALQVSTSVAMWAVGAGWFVSGAALMLLNPPTRTPPSPTDAPAPPVREWLDLRLLGALAATTAAVFVVFGTELAMIAGLQTSGQAAGSPSSTPFGAWHRSPAASPTAPRAGPCRSPCWSQGSARPPSPWRSAAPGGPSRCCSCRPGCSAPPPSQPARRP</sequence>
<evidence type="ECO:0000256" key="4">
    <source>
        <dbReference type="ARBA" id="ARBA00022989"/>
    </source>
</evidence>
<feature type="transmembrane region" description="Helical" evidence="7">
    <location>
        <begin position="226"/>
        <end position="251"/>
    </location>
</feature>
<feature type="compositionally biased region" description="Polar residues" evidence="6">
    <location>
        <begin position="254"/>
        <end position="265"/>
    </location>
</feature>
<evidence type="ECO:0000256" key="2">
    <source>
        <dbReference type="ARBA" id="ARBA00022448"/>
    </source>
</evidence>
<feature type="transmembrane region" description="Helical" evidence="7">
    <location>
        <begin position="118"/>
        <end position="135"/>
    </location>
</feature>
<comment type="caution">
    <text evidence="8">The sequence shown here is derived from an EMBL/GenBank/DDBJ whole genome shotgun (WGS) entry which is preliminary data.</text>
</comment>
<keyword evidence="2" id="KW-0813">Transport</keyword>
<evidence type="ECO:0000256" key="1">
    <source>
        <dbReference type="ARBA" id="ARBA00004141"/>
    </source>
</evidence>
<evidence type="ECO:0000256" key="3">
    <source>
        <dbReference type="ARBA" id="ARBA00022692"/>
    </source>
</evidence>
<comment type="subcellular location">
    <subcellularLocation>
        <location evidence="1">Membrane</location>
        <topology evidence="1">Multi-pass membrane protein</topology>
    </subcellularLocation>
</comment>
<accession>A0ABW4FK63</accession>
<evidence type="ECO:0000256" key="7">
    <source>
        <dbReference type="SAM" id="Phobius"/>
    </source>
</evidence>
<feature type="compositionally biased region" description="Pro residues" evidence="6">
    <location>
        <begin position="320"/>
        <end position="331"/>
    </location>
</feature>
<keyword evidence="4 7" id="KW-1133">Transmembrane helix</keyword>
<dbReference type="Proteomes" id="UP001597145">
    <property type="component" value="Unassembled WGS sequence"/>
</dbReference>
<feature type="compositionally biased region" description="Low complexity" evidence="6">
    <location>
        <begin position="293"/>
        <end position="311"/>
    </location>
</feature>
<evidence type="ECO:0000256" key="6">
    <source>
        <dbReference type="SAM" id="MobiDB-lite"/>
    </source>
</evidence>
<feature type="transmembrane region" description="Helical" evidence="7">
    <location>
        <begin position="181"/>
        <end position="200"/>
    </location>
</feature>
<dbReference type="InterPro" id="IPR011701">
    <property type="entry name" value="MFS"/>
</dbReference>
<dbReference type="Pfam" id="PF07690">
    <property type="entry name" value="MFS_1"/>
    <property type="match status" value="1"/>
</dbReference>
<proteinExistence type="predicted"/>
<feature type="transmembrane region" description="Helical" evidence="7">
    <location>
        <begin position="156"/>
        <end position="175"/>
    </location>
</feature>
<protein>
    <submittedName>
        <fullName evidence="8">MFS transporter</fullName>
    </submittedName>
</protein>
<dbReference type="InterPro" id="IPR036259">
    <property type="entry name" value="MFS_trans_sf"/>
</dbReference>
<keyword evidence="9" id="KW-1185">Reference proteome</keyword>
<organism evidence="8 9">
    <name type="scientific">Pseudonocardia aurantiaca</name>
    <dbReference type="NCBI Taxonomy" id="75290"/>
    <lineage>
        <taxon>Bacteria</taxon>
        <taxon>Bacillati</taxon>
        <taxon>Actinomycetota</taxon>
        <taxon>Actinomycetes</taxon>
        <taxon>Pseudonocardiales</taxon>
        <taxon>Pseudonocardiaceae</taxon>
        <taxon>Pseudonocardia</taxon>
    </lineage>
</organism>
<dbReference type="SUPFAM" id="SSF103473">
    <property type="entry name" value="MFS general substrate transporter"/>
    <property type="match status" value="1"/>
</dbReference>
<feature type="compositionally biased region" description="Low complexity" evidence="6">
    <location>
        <begin position="271"/>
        <end position="284"/>
    </location>
</feature>
<keyword evidence="3 7" id="KW-0812">Transmembrane</keyword>
<feature type="transmembrane region" description="Helical" evidence="7">
    <location>
        <begin position="21"/>
        <end position="40"/>
    </location>
</feature>
<dbReference type="Gene3D" id="1.20.1250.20">
    <property type="entry name" value="MFS general substrate transporter like domains"/>
    <property type="match status" value="1"/>
</dbReference>
<feature type="transmembrane region" description="Helical" evidence="7">
    <location>
        <begin position="60"/>
        <end position="82"/>
    </location>
</feature>
<dbReference type="EMBL" id="JBHUCP010000009">
    <property type="protein sequence ID" value="MFD1530675.1"/>
    <property type="molecule type" value="Genomic_DNA"/>
</dbReference>
<feature type="region of interest" description="Disordered" evidence="6">
    <location>
        <begin position="254"/>
        <end position="331"/>
    </location>
</feature>
<evidence type="ECO:0000313" key="9">
    <source>
        <dbReference type="Proteomes" id="UP001597145"/>
    </source>
</evidence>
<evidence type="ECO:0000313" key="8">
    <source>
        <dbReference type="EMBL" id="MFD1530675.1"/>
    </source>
</evidence>
<dbReference type="PANTHER" id="PTHR23504">
    <property type="entry name" value="MAJOR FACILITATOR SUPERFAMILY DOMAIN-CONTAINING PROTEIN 10"/>
    <property type="match status" value="1"/>
</dbReference>
<reference evidence="9" key="1">
    <citation type="journal article" date="2019" name="Int. J. Syst. Evol. Microbiol.">
        <title>The Global Catalogue of Microorganisms (GCM) 10K type strain sequencing project: providing services to taxonomists for standard genome sequencing and annotation.</title>
        <authorList>
            <consortium name="The Broad Institute Genomics Platform"/>
            <consortium name="The Broad Institute Genome Sequencing Center for Infectious Disease"/>
            <person name="Wu L."/>
            <person name="Ma J."/>
        </authorList>
    </citation>
    <scope>NUCLEOTIDE SEQUENCE [LARGE SCALE GENOMIC DNA]</scope>
    <source>
        <strain evidence="9">JCM 12165</strain>
    </source>
</reference>